<evidence type="ECO:0000256" key="3">
    <source>
        <dbReference type="ARBA" id="ARBA00022989"/>
    </source>
</evidence>
<evidence type="ECO:0000256" key="4">
    <source>
        <dbReference type="ARBA" id="ARBA00023136"/>
    </source>
</evidence>
<comment type="subcellular location">
    <subcellularLocation>
        <location evidence="1">Membrane</location>
    </subcellularLocation>
</comment>
<reference evidence="6" key="1">
    <citation type="journal article" date="2021" name="Proc. Natl. Acad. Sci. U.S.A.">
        <title>A Catalog of Tens of Thousands of Viruses from Human Metagenomes Reveals Hidden Associations with Chronic Diseases.</title>
        <authorList>
            <person name="Tisza M.J."/>
            <person name="Buck C.B."/>
        </authorList>
    </citation>
    <scope>NUCLEOTIDE SEQUENCE</scope>
    <source>
        <strain evidence="6">CtGns7</strain>
    </source>
</reference>
<feature type="transmembrane region" description="Helical" evidence="5">
    <location>
        <begin position="38"/>
        <end position="56"/>
    </location>
</feature>
<organism evidence="6">
    <name type="scientific">Phage sp. ctGns7</name>
    <dbReference type="NCBI Taxonomy" id="2828003"/>
    <lineage>
        <taxon>Viruses</taxon>
    </lineage>
</organism>
<dbReference type="Pfam" id="PF04688">
    <property type="entry name" value="Holin_SPP1"/>
    <property type="match status" value="1"/>
</dbReference>
<accession>A0A8S5S8S3</accession>
<evidence type="ECO:0000256" key="5">
    <source>
        <dbReference type="SAM" id="Phobius"/>
    </source>
</evidence>
<proteinExistence type="predicted"/>
<feature type="transmembrane region" description="Helical" evidence="5">
    <location>
        <begin position="7"/>
        <end position="26"/>
    </location>
</feature>
<evidence type="ECO:0000256" key="2">
    <source>
        <dbReference type="ARBA" id="ARBA00022692"/>
    </source>
</evidence>
<evidence type="ECO:0000313" key="6">
    <source>
        <dbReference type="EMBL" id="DAF47389.1"/>
    </source>
</evidence>
<dbReference type="NCBIfam" id="TIGR01592">
    <property type="entry name" value="holin_SPP1"/>
    <property type="match status" value="1"/>
</dbReference>
<sequence length="79" mass="9021">MKVSKETIIRTVLQLVAIINIILQMTGKNTLPFTDDEISQFISLVFLICTSIATWWKNNSFTLNAIKADNYKKKLDKGE</sequence>
<dbReference type="GO" id="GO:0016020">
    <property type="term" value="C:membrane"/>
    <property type="evidence" value="ECO:0007669"/>
    <property type="project" value="UniProtKB-SubCell"/>
</dbReference>
<name>A0A8S5S8S3_9VIRU</name>
<evidence type="ECO:0000256" key="1">
    <source>
        <dbReference type="ARBA" id="ARBA00004370"/>
    </source>
</evidence>
<protein>
    <submittedName>
        <fullName evidence="6">Holin</fullName>
    </submittedName>
</protein>
<dbReference type="InterPro" id="IPR006479">
    <property type="entry name" value="Holin"/>
</dbReference>
<keyword evidence="2 5" id="KW-0812">Transmembrane</keyword>
<keyword evidence="3 5" id="KW-1133">Transmembrane helix</keyword>
<dbReference type="EMBL" id="BK032555">
    <property type="protein sequence ID" value="DAF47389.1"/>
    <property type="molecule type" value="Genomic_DNA"/>
</dbReference>
<keyword evidence="4 5" id="KW-0472">Membrane</keyword>